<dbReference type="Pfam" id="PF00531">
    <property type="entry name" value="Death"/>
    <property type="match status" value="1"/>
</dbReference>
<evidence type="ECO:0000313" key="2">
    <source>
        <dbReference type="EMBL" id="PVD36144.1"/>
    </source>
</evidence>
<dbReference type="Gene3D" id="3.40.50.10140">
    <property type="entry name" value="Toll/interleukin-1 receptor homology (TIR) domain"/>
    <property type="match status" value="1"/>
</dbReference>
<keyword evidence="3" id="KW-1185">Reference proteome</keyword>
<evidence type="ECO:0000259" key="1">
    <source>
        <dbReference type="PROSITE" id="PS50104"/>
    </source>
</evidence>
<dbReference type="InterPro" id="IPR011029">
    <property type="entry name" value="DEATH-like_dom_sf"/>
</dbReference>
<dbReference type="STRING" id="400727.A0A2T7PRU2"/>
<dbReference type="SUPFAM" id="SSF47986">
    <property type="entry name" value="DEATH domain"/>
    <property type="match status" value="1"/>
</dbReference>
<dbReference type="Gene3D" id="1.10.533.10">
    <property type="entry name" value="Death Domain, Fas"/>
    <property type="match status" value="1"/>
</dbReference>
<proteinExistence type="predicted"/>
<gene>
    <name evidence="2" type="ORF">C0Q70_03117</name>
</gene>
<dbReference type="InterPro" id="IPR000157">
    <property type="entry name" value="TIR_dom"/>
</dbReference>
<dbReference type="AlphaFoldDB" id="A0A2T7PRU2"/>
<feature type="domain" description="TIR" evidence="1">
    <location>
        <begin position="172"/>
        <end position="302"/>
    </location>
</feature>
<dbReference type="OrthoDB" id="10037120at2759"/>
<reference evidence="2 3" key="1">
    <citation type="submission" date="2018-04" db="EMBL/GenBank/DDBJ databases">
        <title>The genome of golden apple snail Pomacea canaliculata provides insight into stress tolerance and invasive adaptation.</title>
        <authorList>
            <person name="Liu C."/>
            <person name="Liu B."/>
            <person name="Ren Y."/>
            <person name="Zhang Y."/>
            <person name="Wang H."/>
            <person name="Li S."/>
            <person name="Jiang F."/>
            <person name="Yin L."/>
            <person name="Zhang G."/>
            <person name="Qian W."/>
            <person name="Fan W."/>
        </authorList>
    </citation>
    <scope>NUCLEOTIDE SEQUENCE [LARGE SCALE GENOMIC DNA]</scope>
    <source>
        <strain evidence="2">SZHN2017</strain>
        <tissue evidence="2">Muscle</tissue>
    </source>
</reference>
<dbReference type="GO" id="GO:0007165">
    <property type="term" value="P:signal transduction"/>
    <property type="evidence" value="ECO:0007669"/>
    <property type="project" value="InterPro"/>
</dbReference>
<sequence length="372" mass="41875">MSCPVLSSLDPQTSARQSDLSISEMFPESALNTPIGALRRSRERMALWLNIEQIAVDGNLTPDYMGLAELLGFEAIEIQNFYEKNPTHDLFIKWGRAPEKQPFLWKLLECLEKLGRQDVLQECQGLILEDVTNHIAELFNCWSTTQSGYLPTSAPEVGGKGWMDRCKVARLSNFDCYVNIADEDLMTIGRDIIDTLEGVYGLRLCLTLRDVTLGGFEFENMATMLETRCNSKVLIILSKYYEQSDACQFLTQFAVTLDPGARRNKLIPVLVDENVSIPRVLRCWQCSTTTATSDWDSSGLDCMRQSGSDVMSDSPSVGSSPAPRHRLLLSCYLCVTFFGKQFLIRRHGAPDLYLGERYTWHVTSALPHAARD</sequence>
<comment type="caution">
    <text evidence="2">The sequence shown here is derived from an EMBL/GenBank/DDBJ whole genome shotgun (WGS) entry which is preliminary data.</text>
</comment>
<accession>A0A2T7PRU2</accession>
<evidence type="ECO:0000313" key="3">
    <source>
        <dbReference type="Proteomes" id="UP000245119"/>
    </source>
</evidence>
<dbReference type="SUPFAM" id="SSF52200">
    <property type="entry name" value="Toll/Interleukin receptor TIR domain"/>
    <property type="match status" value="1"/>
</dbReference>
<dbReference type="InterPro" id="IPR000488">
    <property type="entry name" value="Death_dom"/>
</dbReference>
<dbReference type="PROSITE" id="PS50104">
    <property type="entry name" value="TIR"/>
    <property type="match status" value="1"/>
</dbReference>
<protein>
    <recommendedName>
        <fullName evidence="1">TIR domain-containing protein</fullName>
    </recommendedName>
</protein>
<organism evidence="2 3">
    <name type="scientific">Pomacea canaliculata</name>
    <name type="common">Golden apple snail</name>
    <dbReference type="NCBI Taxonomy" id="400727"/>
    <lineage>
        <taxon>Eukaryota</taxon>
        <taxon>Metazoa</taxon>
        <taxon>Spiralia</taxon>
        <taxon>Lophotrochozoa</taxon>
        <taxon>Mollusca</taxon>
        <taxon>Gastropoda</taxon>
        <taxon>Caenogastropoda</taxon>
        <taxon>Architaenioglossa</taxon>
        <taxon>Ampullarioidea</taxon>
        <taxon>Ampullariidae</taxon>
        <taxon>Pomacea</taxon>
    </lineage>
</organism>
<dbReference type="Proteomes" id="UP000245119">
    <property type="component" value="Linkage Group LG2"/>
</dbReference>
<dbReference type="EMBL" id="PZQS01000002">
    <property type="protein sequence ID" value="PVD36144.1"/>
    <property type="molecule type" value="Genomic_DNA"/>
</dbReference>
<name>A0A2T7PRU2_POMCA</name>
<dbReference type="InterPro" id="IPR035897">
    <property type="entry name" value="Toll_tir_struct_dom_sf"/>
</dbReference>